<accession>A0ABX1J202</accession>
<dbReference type="InterPro" id="IPR052155">
    <property type="entry name" value="Biofilm_reg_signaling"/>
</dbReference>
<proteinExistence type="predicted"/>
<dbReference type="InterPro" id="IPR043128">
    <property type="entry name" value="Rev_trsase/Diguanyl_cyclase"/>
</dbReference>
<dbReference type="CDD" id="cd01949">
    <property type="entry name" value="GGDEF"/>
    <property type="match status" value="1"/>
</dbReference>
<dbReference type="Gene3D" id="3.30.70.270">
    <property type="match status" value="1"/>
</dbReference>
<dbReference type="SMART" id="SM00267">
    <property type="entry name" value="GGDEF"/>
    <property type="match status" value="1"/>
</dbReference>
<dbReference type="NCBIfam" id="TIGR00229">
    <property type="entry name" value="sensory_box"/>
    <property type="match status" value="1"/>
</dbReference>
<dbReference type="CDD" id="cd01948">
    <property type="entry name" value="EAL"/>
    <property type="match status" value="1"/>
</dbReference>
<evidence type="ECO:0000313" key="5">
    <source>
        <dbReference type="Proteomes" id="UP000715441"/>
    </source>
</evidence>
<name>A0ABX1J202_9PSEU</name>
<evidence type="ECO:0000259" key="2">
    <source>
        <dbReference type="PROSITE" id="PS50883"/>
    </source>
</evidence>
<dbReference type="Gene3D" id="3.20.20.450">
    <property type="entry name" value="EAL domain"/>
    <property type="match status" value="1"/>
</dbReference>
<dbReference type="Pfam" id="PF00563">
    <property type="entry name" value="EAL"/>
    <property type="match status" value="1"/>
</dbReference>
<dbReference type="SMART" id="SM00091">
    <property type="entry name" value="PAS"/>
    <property type="match status" value="1"/>
</dbReference>
<dbReference type="SMART" id="SM00052">
    <property type="entry name" value="EAL"/>
    <property type="match status" value="1"/>
</dbReference>
<evidence type="ECO:0000313" key="4">
    <source>
        <dbReference type="EMBL" id="NKQ53788.1"/>
    </source>
</evidence>
<dbReference type="InterPro" id="IPR035919">
    <property type="entry name" value="EAL_sf"/>
</dbReference>
<dbReference type="PROSITE" id="PS50887">
    <property type="entry name" value="GGDEF"/>
    <property type="match status" value="1"/>
</dbReference>
<feature type="domain" description="PAS" evidence="1">
    <location>
        <begin position="20"/>
        <end position="91"/>
    </location>
</feature>
<dbReference type="InterPro" id="IPR029787">
    <property type="entry name" value="Nucleotide_cyclase"/>
</dbReference>
<dbReference type="SUPFAM" id="SSF55785">
    <property type="entry name" value="PYP-like sensor domain (PAS domain)"/>
    <property type="match status" value="1"/>
</dbReference>
<dbReference type="Pfam" id="PF13426">
    <property type="entry name" value="PAS_9"/>
    <property type="match status" value="1"/>
</dbReference>
<dbReference type="InterPro" id="IPR035965">
    <property type="entry name" value="PAS-like_dom_sf"/>
</dbReference>
<dbReference type="CDD" id="cd00130">
    <property type="entry name" value="PAS"/>
    <property type="match status" value="1"/>
</dbReference>
<feature type="domain" description="GGDEF" evidence="3">
    <location>
        <begin position="177"/>
        <end position="311"/>
    </location>
</feature>
<protein>
    <submittedName>
        <fullName evidence="4">Diguanylate cyclase</fullName>
    </submittedName>
</protein>
<gene>
    <name evidence="4" type="ORF">HFP15_12940</name>
</gene>
<dbReference type="PANTHER" id="PTHR44757:SF2">
    <property type="entry name" value="BIOFILM ARCHITECTURE MAINTENANCE PROTEIN MBAA"/>
    <property type="match status" value="1"/>
</dbReference>
<feature type="domain" description="EAL" evidence="2">
    <location>
        <begin position="320"/>
        <end position="579"/>
    </location>
</feature>
<sequence length="580" mass="62628">MLTGVVHDAVAKAEATREAAVRRFTALYATSPVGIALAGPDGVIVEANSALGSFLGHKPDDLRGRKLTDLCFSDRDASRLRSGLDDLEDSDGEPYRQRVQLAHADDAPVYADITLAALPGDTPGVTFPVLMVMDANEVHELQETLRHQSVHDPLTGLSNSSRFHTMLENALRPTSHGKIALIYLDIDGFKVINDGLGAGIGDKILREIARKLRDVFTTHEALVARLSGDGFAILLRGQLSAGEVIALVERALEDLAEPIYFDDHGVGVSASVGIVVRDAAEGGPEDLQRAAEIALHRAKEAGKAQWMLFDPELDARDRARYRLGAEIAGALEHGEFTLVYHPTVELGAAGGIAAVNAGLRWNHREQGELEAEDFFPLAETTGMTIPLGKWLLTESLAAAARWHERYGGAAPDVCISLPGRLAIDPDLVRLIKEQLDKHELPASALRLCTDPRSITDPRGEVLESLSVLSDLGAKMVLTVTGSADLELIPQHDLAVRVVMLAGSVVEALAEDEPDPAAVRHLEQLITRARELDLRIGAQGVRDERHAERLRAYGVIAGRGPFVLESATDDEVDELIERLKG</sequence>
<dbReference type="PROSITE" id="PS50112">
    <property type="entry name" value="PAS"/>
    <property type="match status" value="1"/>
</dbReference>
<dbReference type="PANTHER" id="PTHR44757">
    <property type="entry name" value="DIGUANYLATE CYCLASE DGCP"/>
    <property type="match status" value="1"/>
</dbReference>
<organism evidence="4 5">
    <name type="scientific">Amycolatopsis acididurans</name>
    <dbReference type="NCBI Taxonomy" id="2724524"/>
    <lineage>
        <taxon>Bacteria</taxon>
        <taxon>Bacillati</taxon>
        <taxon>Actinomycetota</taxon>
        <taxon>Actinomycetes</taxon>
        <taxon>Pseudonocardiales</taxon>
        <taxon>Pseudonocardiaceae</taxon>
        <taxon>Amycolatopsis</taxon>
    </lineage>
</organism>
<dbReference type="EMBL" id="JAAXLS010000006">
    <property type="protein sequence ID" value="NKQ53788.1"/>
    <property type="molecule type" value="Genomic_DNA"/>
</dbReference>
<dbReference type="Pfam" id="PF00990">
    <property type="entry name" value="GGDEF"/>
    <property type="match status" value="1"/>
</dbReference>
<keyword evidence="5" id="KW-1185">Reference proteome</keyword>
<dbReference type="Proteomes" id="UP000715441">
    <property type="component" value="Unassembled WGS sequence"/>
</dbReference>
<reference evidence="4 5" key="1">
    <citation type="submission" date="2020-04" db="EMBL/GenBank/DDBJ databases">
        <title>Novel species.</title>
        <authorList>
            <person name="Teo W.F.A."/>
            <person name="Lipun K."/>
            <person name="Srisuk N."/>
            <person name="Duangmal K."/>
        </authorList>
    </citation>
    <scope>NUCLEOTIDE SEQUENCE [LARGE SCALE GENOMIC DNA]</scope>
    <source>
        <strain evidence="4 5">K13G38</strain>
    </source>
</reference>
<dbReference type="NCBIfam" id="TIGR00254">
    <property type="entry name" value="GGDEF"/>
    <property type="match status" value="1"/>
</dbReference>
<dbReference type="Gene3D" id="3.30.450.20">
    <property type="entry name" value="PAS domain"/>
    <property type="match status" value="1"/>
</dbReference>
<dbReference type="PROSITE" id="PS50883">
    <property type="entry name" value="EAL"/>
    <property type="match status" value="1"/>
</dbReference>
<evidence type="ECO:0000259" key="1">
    <source>
        <dbReference type="PROSITE" id="PS50112"/>
    </source>
</evidence>
<dbReference type="InterPro" id="IPR001633">
    <property type="entry name" value="EAL_dom"/>
</dbReference>
<dbReference type="InterPro" id="IPR000014">
    <property type="entry name" value="PAS"/>
</dbReference>
<dbReference type="SUPFAM" id="SSF141868">
    <property type="entry name" value="EAL domain-like"/>
    <property type="match status" value="1"/>
</dbReference>
<evidence type="ECO:0000259" key="3">
    <source>
        <dbReference type="PROSITE" id="PS50887"/>
    </source>
</evidence>
<dbReference type="SUPFAM" id="SSF55073">
    <property type="entry name" value="Nucleotide cyclase"/>
    <property type="match status" value="1"/>
</dbReference>
<comment type="caution">
    <text evidence="4">The sequence shown here is derived from an EMBL/GenBank/DDBJ whole genome shotgun (WGS) entry which is preliminary data.</text>
</comment>
<dbReference type="InterPro" id="IPR000160">
    <property type="entry name" value="GGDEF_dom"/>
</dbReference>